<evidence type="ECO:0000256" key="2">
    <source>
        <dbReference type="ARBA" id="ARBA00023125"/>
    </source>
</evidence>
<dbReference type="EMBL" id="PDZR01000001">
    <property type="protein sequence ID" value="PNG28048.1"/>
    <property type="molecule type" value="Genomic_DNA"/>
</dbReference>
<proteinExistence type="predicted"/>
<evidence type="ECO:0000256" key="3">
    <source>
        <dbReference type="ARBA" id="ARBA00023163"/>
    </source>
</evidence>
<evidence type="ECO:0000313" key="5">
    <source>
        <dbReference type="EMBL" id="PNG28048.1"/>
    </source>
</evidence>
<reference evidence="5 6" key="1">
    <citation type="submission" date="2017-10" db="EMBL/GenBank/DDBJ databases">
        <title>Genome announcement of Methylocella silvestris TVC from permafrost.</title>
        <authorList>
            <person name="Wang J."/>
            <person name="Geng K."/>
            <person name="Ul-Haque F."/>
            <person name="Crombie A.T."/>
            <person name="Street L.E."/>
            <person name="Wookey P.A."/>
            <person name="Murrell J.C."/>
            <person name="Pratscher J."/>
        </authorList>
    </citation>
    <scope>NUCLEOTIDE SEQUENCE [LARGE SCALE GENOMIC DNA]</scope>
    <source>
        <strain evidence="5 6">TVC</strain>
    </source>
</reference>
<keyword evidence="1" id="KW-0805">Transcription regulation</keyword>
<accession>A0A2J7TMQ1</accession>
<dbReference type="Proteomes" id="UP000236286">
    <property type="component" value="Unassembled WGS sequence"/>
</dbReference>
<keyword evidence="3" id="KW-0804">Transcription</keyword>
<evidence type="ECO:0000256" key="1">
    <source>
        <dbReference type="ARBA" id="ARBA00023015"/>
    </source>
</evidence>
<dbReference type="PANTHER" id="PTHR24567">
    <property type="entry name" value="CRP FAMILY TRANSCRIPTIONAL REGULATORY PROTEIN"/>
    <property type="match status" value="1"/>
</dbReference>
<dbReference type="GO" id="GO:0003700">
    <property type="term" value="F:DNA-binding transcription factor activity"/>
    <property type="evidence" value="ECO:0007669"/>
    <property type="project" value="TreeGrafter"/>
</dbReference>
<dbReference type="InterPro" id="IPR000595">
    <property type="entry name" value="cNMP-bd_dom"/>
</dbReference>
<comment type="caution">
    <text evidence="5">The sequence shown here is derived from an EMBL/GenBank/DDBJ whole genome shotgun (WGS) entry which is preliminary data.</text>
</comment>
<dbReference type="InterPro" id="IPR012318">
    <property type="entry name" value="HTH_CRP"/>
</dbReference>
<dbReference type="InterPro" id="IPR014710">
    <property type="entry name" value="RmlC-like_jellyroll"/>
</dbReference>
<evidence type="ECO:0000259" key="4">
    <source>
        <dbReference type="PROSITE" id="PS50042"/>
    </source>
</evidence>
<dbReference type="GO" id="GO:0005829">
    <property type="term" value="C:cytosol"/>
    <property type="evidence" value="ECO:0007669"/>
    <property type="project" value="TreeGrafter"/>
</dbReference>
<dbReference type="SUPFAM" id="SSF46785">
    <property type="entry name" value="Winged helix' DNA-binding domain"/>
    <property type="match status" value="1"/>
</dbReference>
<dbReference type="SMART" id="SM00100">
    <property type="entry name" value="cNMP"/>
    <property type="match status" value="1"/>
</dbReference>
<gene>
    <name evidence="5" type="ORF">CR492_02415</name>
</gene>
<dbReference type="PANTHER" id="PTHR24567:SF74">
    <property type="entry name" value="HTH-TYPE TRANSCRIPTIONAL REGULATOR ARCR"/>
    <property type="match status" value="1"/>
</dbReference>
<dbReference type="OrthoDB" id="7506088at2"/>
<keyword evidence="2" id="KW-0238">DNA-binding</keyword>
<protein>
    <submittedName>
        <fullName evidence="5">Cyclic nucleotide-binding protein</fullName>
    </submittedName>
</protein>
<feature type="domain" description="Cyclic nucleotide-binding" evidence="4">
    <location>
        <begin position="11"/>
        <end position="90"/>
    </location>
</feature>
<name>A0A2J7TMQ1_METSI</name>
<dbReference type="InterPro" id="IPR050397">
    <property type="entry name" value="Env_Response_Regulators"/>
</dbReference>
<dbReference type="PROSITE" id="PS50042">
    <property type="entry name" value="CNMP_BINDING_3"/>
    <property type="match status" value="1"/>
</dbReference>
<dbReference type="InterPro" id="IPR036388">
    <property type="entry name" value="WH-like_DNA-bd_sf"/>
</dbReference>
<dbReference type="Pfam" id="PF13545">
    <property type="entry name" value="HTH_Crp_2"/>
    <property type="match status" value="1"/>
</dbReference>
<dbReference type="Gene3D" id="2.60.120.10">
    <property type="entry name" value="Jelly Rolls"/>
    <property type="match status" value="1"/>
</dbReference>
<evidence type="ECO:0000313" key="6">
    <source>
        <dbReference type="Proteomes" id="UP000236286"/>
    </source>
</evidence>
<dbReference type="AlphaFoldDB" id="A0A2J7TMQ1"/>
<organism evidence="5 6">
    <name type="scientific">Methylocella silvestris</name>
    <dbReference type="NCBI Taxonomy" id="199596"/>
    <lineage>
        <taxon>Bacteria</taxon>
        <taxon>Pseudomonadati</taxon>
        <taxon>Pseudomonadota</taxon>
        <taxon>Alphaproteobacteria</taxon>
        <taxon>Hyphomicrobiales</taxon>
        <taxon>Beijerinckiaceae</taxon>
        <taxon>Methylocella</taxon>
    </lineage>
</organism>
<dbReference type="SUPFAM" id="SSF51206">
    <property type="entry name" value="cAMP-binding domain-like"/>
    <property type="match status" value="1"/>
</dbReference>
<dbReference type="InterPro" id="IPR018490">
    <property type="entry name" value="cNMP-bd_dom_sf"/>
</dbReference>
<dbReference type="CDD" id="cd00038">
    <property type="entry name" value="CAP_ED"/>
    <property type="match status" value="1"/>
</dbReference>
<dbReference type="GO" id="GO:0003677">
    <property type="term" value="F:DNA binding"/>
    <property type="evidence" value="ECO:0007669"/>
    <property type="project" value="UniProtKB-KW"/>
</dbReference>
<dbReference type="Gene3D" id="1.10.10.10">
    <property type="entry name" value="Winged helix-like DNA-binding domain superfamily/Winged helix DNA-binding domain"/>
    <property type="match status" value="1"/>
</dbReference>
<dbReference type="InterPro" id="IPR036390">
    <property type="entry name" value="WH_DNA-bd_sf"/>
</dbReference>
<sequence length="236" mass="25550">MSAFSDSPNHFLSSLSESDRALLAPHLRPMELAQGAILFSAEDQISRIYFPESGVVSIVVGLSTGQFIEAGMFGRNSVIGAGALTNGPTAINQAIGQVSGRGIVGETTALKRLVETSETMRPLIAKYEQSTVAQIQQVGACNAAHTLEERLSRWLLQVRDLIQSDDLPLTQEFLSQVLAVQRSSVTLIARSLQEAGFITYRRGRIHIVDGGALSENGCECYGAINAHFHRLIGWKP</sequence>